<dbReference type="GO" id="GO:0003677">
    <property type="term" value="F:DNA binding"/>
    <property type="evidence" value="ECO:0007669"/>
    <property type="project" value="UniProtKB-KW"/>
</dbReference>
<organism evidence="1 2">
    <name type="scientific">Candidatus Cohnella colombiensis</name>
    <dbReference type="NCBI Taxonomy" id="3121368"/>
    <lineage>
        <taxon>Bacteria</taxon>
        <taxon>Bacillati</taxon>
        <taxon>Bacillota</taxon>
        <taxon>Bacilli</taxon>
        <taxon>Bacillales</taxon>
        <taxon>Paenibacillaceae</taxon>
        <taxon>Cohnella</taxon>
    </lineage>
</organism>
<dbReference type="PANTHER" id="PTHR35145:SF1">
    <property type="entry name" value="CYTOPLASMIC PROTEIN"/>
    <property type="match status" value="1"/>
</dbReference>
<evidence type="ECO:0000313" key="2">
    <source>
        <dbReference type="Proteomes" id="UP001178662"/>
    </source>
</evidence>
<dbReference type="AlphaFoldDB" id="A0AA95EW08"/>
<accession>A0AA95EW08</accession>
<keyword evidence="2" id="KW-1185">Reference proteome</keyword>
<dbReference type="EMBL" id="CP119317">
    <property type="protein sequence ID" value="WEK53914.1"/>
    <property type="molecule type" value="Genomic_DNA"/>
</dbReference>
<name>A0AA95EW08_9BACL</name>
<dbReference type="PANTHER" id="PTHR35145">
    <property type="entry name" value="CYTOPLASMIC PROTEIN-RELATED"/>
    <property type="match status" value="1"/>
</dbReference>
<dbReference type="InterPro" id="IPR038056">
    <property type="entry name" value="YjbR-like_sf"/>
</dbReference>
<dbReference type="SUPFAM" id="SSF142906">
    <property type="entry name" value="YjbR-like"/>
    <property type="match status" value="1"/>
</dbReference>
<dbReference type="Gene3D" id="3.90.1150.30">
    <property type="match status" value="1"/>
</dbReference>
<keyword evidence="1" id="KW-0238">DNA-binding</keyword>
<dbReference type="InterPro" id="IPR058532">
    <property type="entry name" value="YjbR/MT2646/Rv2570-like"/>
</dbReference>
<sequence>MNHTIVIALSLAKTATSLRYPFDAQTPVLYVGSKMFALLGVRNGIESVNLKVDPEEAWLLRQQYPGTVIPGYHMNKKHWNTVLLNGAVSDAEFEAMLEQSYRLVVNKLTKSERMELFGNNG</sequence>
<dbReference type="Pfam" id="PF04237">
    <property type="entry name" value="YjbR"/>
    <property type="match status" value="1"/>
</dbReference>
<evidence type="ECO:0000313" key="1">
    <source>
        <dbReference type="EMBL" id="WEK53914.1"/>
    </source>
</evidence>
<protein>
    <submittedName>
        <fullName evidence="1">MmcQ/YjbR family DNA-binding protein</fullName>
    </submittedName>
</protein>
<gene>
    <name evidence="1" type="ORF">P0Y55_15310</name>
</gene>
<proteinExistence type="predicted"/>
<reference evidence="1" key="1">
    <citation type="submission" date="2023-03" db="EMBL/GenBank/DDBJ databases">
        <title>Andean soil-derived lignocellulolytic bacterial consortium as a source of novel taxa and putative plastic-active enzymes.</title>
        <authorList>
            <person name="Diaz-Garcia L."/>
            <person name="Chuvochina M."/>
            <person name="Feuerriegel G."/>
            <person name="Bunk B."/>
            <person name="Sproer C."/>
            <person name="Streit W.R."/>
            <person name="Rodriguez L.M."/>
            <person name="Overmann J."/>
            <person name="Jimenez D.J."/>
        </authorList>
    </citation>
    <scope>NUCLEOTIDE SEQUENCE</scope>
    <source>
        <strain evidence="1">MAG 2441</strain>
    </source>
</reference>
<dbReference type="Proteomes" id="UP001178662">
    <property type="component" value="Chromosome"/>
</dbReference>
<dbReference type="InterPro" id="IPR007351">
    <property type="entry name" value="YjbR"/>
</dbReference>